<proteinExistence type="predicted"/>
<name>A0A2G5CV60_AQUCA</name>
<sequence>MSKNLQCIHYIGTMYQEPCFEEFIIPFDSHDIITGLIFFWLQLASYICSPFPDLVELLLIGKQYNM</sequence>
<evidence type="ECO:0000313" key="1">
    <source>
        <dbReference type="EMBL" id="PIA35174.1"/>
    </source>
</evidence>
<evidence type="ECO:0000313" key="2">
    <source>
        <dbReference type="Proteomes" id="UP000230069"/>
    </source>
</evidence>
<gene>
    <name evidence="1" type="ORF">AQUCO_03600081v1</name>
</gene>
<reference evidence="1 2" key="1">
    <citation type="submission" date="2017-09" db="EMBL/GenBank/DDBJ databases">
        <title>WGS assembly of Aquilegia coerulea Goldsmith.</title>
        <authorList>
            <person name="Hodges S."/>
            <person name="Kramer E."/>
            <person name="Nordborg M."/>
            <person name="Tomkins J."/>
            <person name="Borevitz J."/>
            <person name="Derieg N."/>
            <person name="Yan J."/>
            <person name="Mihaltcheva S."/>
            <person name="Hayes R.D."/>
            <person name="Rokhsar D."/>
        </authorList>
    </citation>
    <scope>NUCLEOTIDE SEQUENCE [LARGE SCALE GENOMIC DNA]</scope>
    <source>
        <strain evidence="2">cv. Goldsmith</strain>
    </source>
</reference>
<organism evidence="1 2">
    <name type="scientific">Aquilegia coerulea</name>
    <name type="common">Rocky mountain columbine</name>
    <dbReference type="NCBI Taxonomy" id="218851"/>
    <lineage>
        <taxon>Eukaryota</taxon>
        <taxon>Viridiplantae</taxon>
        <taxon>Streptophyta</taxon>
        <taxon>Embryophyta</taxon>
        <taxon>Tracheophyta</taxon>
        <taxon>Spermatophyta</taxon>
        <taxon>Magnoliopsida</taxon>
        <taxon>Ranunculales</taxon>
        <taxon>Ranunculaceae</taxon>
        <taxon>Thalictroideae</taxon>
        <taxon>Aquilegia</taxon>
    </lineage>
</organism>
<dbReference type="EMBL" id="KZ305053">
    <property type="protein sequence ID" value="PIA35174.1"/>
    <property type="molecule type" value="Genomic_DNA"/>
</dbReference>
<dbReference type="Proteomes" id="UP000230069">
    <property type="component" value="Unassembled WGS sequence"/>
</dbReference>
<protein>
    <submittedName>
        <fullName evidence="1">Uncharacterized protein</fullName>
    </submittedName>
</protein>
<accession>A0A2G5CV60</accession>
<dbReference type="AlphaFoldDB" id="A0A2G5CV60"/>
<dbReference type="InParanoid" id="A0A2G5CV60"/>
<keyword evidence="2" id="KW-1185">Reference proteome</keyword>